<sequence>MPHYIADSNKKDTERQPHDTVRLFSNRFFRRPQDASVQK</sequence>
<protein>
    <submittedName>
        <fullName evidence="2">Uncharacterized protein</fullName>
    </submittedName>
</protein>
<organism evidence="2 3">
    <name type="scientific">Morococcus cerebrosus</name>
    <dbReference type="NCBI Taxonomy" id="1056807"/>
    <lineage>
        <taxon>Bacteria</taxon>
        <taxon>Pseudomonadati</taxon>
        <taxon>Pseudomonadota</taxon>
        <taxon>Betaproteobacteria</taxon>
        <taxon>Neisseriales</taxon>
        <taxon>Neisseriaceae</taxon>
        <taxon>Morococcus</taxon>
    </lineage>
</organism>
<feature type="compositionally biased region" description="Basic and acidic residues" evidence="1">
    <location>
        <begin position="8"/>
        <end position="21"/>
    </location>
</feature>
<proteinExistence type="predicted"/>
<name>A0A0C1GW14_9NEIS</name>
<evidence type="ECO:0000256" key="1">
    <source>
        <dbReference type="SAM" id="MobiDB-lite"/>
    </source>
</evidence>
<accession>A0A0C1GW14</accession>
<evidence type="ECO:0000313" key="2">
    <source>
        <dbReference type="EMBL" id="KIC06032.1"/>
    </source>
</evidence>
<comment type="caution">
    <text evidence="2">The sequence shown here is derived from an EMBL/GenBank/DDBJ whole genome shotgun (WGS) entry which is preliminary data.</text>
</comment>
<feature type="region of interest" description="Disordered" evidence="1">
    <location>
        <begin position="1"/>
        <end position="39"/>
    </location>
</feature>
<dbReference type="EMBL" id="JUFZ01000125">
    <property type="protein sequence ID" value="KIC06032.1"/>
    <property type="molecule type" value="Genomic_DNA"/>
</dbReference>
<evidence type="ECO:0000313" key="3">
    <source>
        <dbReference type="Proteomes" id="UP000031390"/>
    </source>
</evidence>
<gene>
    <name evidence="2" type="ORF">MCC93_25270</name>
</gene>
<dbReference type="AlphaFoldDB" id="A0A0C1GW14"/>
<reference evidence="2 3" key="1">
    <citation type="submission" date="2014-12" db="EMBL/GenBank/DDBJ databases">
        <title>Genome sequence of Morococcus cerebrosus.</title>
        <authorList>
            <person name="Shin S.-K."/>
            <person name="Yi H."/>
        </authorList>
    </citation>
    <scope>NUCLEOTIDE SEQUENCE [LARGE SCALE GENOMIC DNA]</scope>
    <source>
        <strain evidence="2 3">CIP 81.93</strain>
    </source>
</reference>
<dbReference type="Proteomes" id="UP000031390">
    <property type="component" value="Unassembled WGS sequence"/>
</dbReference>